<gene>
    <name evidence="7" type="ORF">E6K78_04720</name>
</gene>
<feature type="transmembrane region" description="Helical" evidence="6">
    <location>
        <begin position="84"/>
        <end position="107"/>
    </location>
</feature>
<name>A0A538TV59_UNCEI</name>
<feature type="transmembrane region" description="Helical" evidence="6">
    <location>
        <begin position="152"/>
        <end position="172"/>
    </location>
</feature>
<feature type="transmembrane region" description="Helical" evidence="6">
    <location>
        <begin position="119"/>
        <end position="140"/>
    </location>
</feature>
<keyword evidence="3 6" id="KW-0812">Transmembrane</keyword>
<feature type="transmembrane region" description="Helical" evidence="6">
    <location>
        <begin position="444"/>
        <end position="465"/>
    </location>
</feature>
<keyword evidence="5 6" id="KW-0472">Membrane</keyword>
<dbReference type="PANTHER" id="PTHR30250">
    <property type="entry name" value="PST FAMILY PREDICTED COLANIC ACID TRANSPORTER"/>
    <property type="match status" value="1"/>
</dbReference>
<reference evidence="7 8" key="1">
    <citation type="journal article" date="2019" name="Nat. Microbiol.">
        <title>Mediterranean grassland soil C-N compound turnover is dependent on rainfall and depth, and is mediated by genomically divergent microorganisms.</title>
        <authorList>
            <person name="Diamond S."/>
            <person name="Andeer P.F."/>
            <person name="Li Z."/>
            <person name="Crits-Christoph A."/>
            <person name="Burstein D."/>
            <person name="Anantharaman K."/>
            <person name="Lane K.R."/>
            <person name="Thomas B.C."/>
            <person name="Pan C."/>
            <person name="Northen T.R."/>
            <person name="Banfield J.F."/>
        </authorList>
    </citation>
    <scope>NUCLEOTIDE SEQUENCE [LARGE SCALE GENOMIC DNA]</scope>
    <source>
        <strain evidence="7">WS_8</strain>
    </source>
</reference>
<dbReference type="GO" id="GO:0005886">
    <property type="term" value="C:plasma membrane"/>
    <property type="evidence" value="ECO:0007669"/>
    <property type="project" value="UniProtKB-SubCell"/>
</dbReference>
<comment type="subcellular location">
    <subcellularLocation>
        <location evidence="1">Cell membrane</location>
        <topology evidence="1">Multi-pass membrane protein</topology>
    </subcellularLocation>
</comment>
<feature type="transmembrane region" description="Helical" evidence="6">
    <location>
        <begin position="419"/>
        <end position="438"/>
    </location>
</feature>
<dbReference type="Proteomes" id="UP000316609">
    <property type="component" value="Unassembled WGS sequence"/>
</dbReference>
<dbReference type="InterPro" id="IPR002797">
    <property type="entry name" value="Polysacc_synth"/>
</dbReference>
<dbReference type="InterPro" id="IPR050833">
    <property type="entry name" value="Poly_Biosynth_Transport"/>
</dbReference>
<accession>A0A538TV59</accession>
<keyword evidence="2" id="KW-1003">Cell membrane</keyword>
<feature type="transmembrane region" description="Helical" evidence="6">
    <location>
        <begin position="178"/>
        <end position="200"/>
    </location>
</feature>
<feature type="transmembrane region" description="Helical" evidence="6">
    <location>
        <begin position="385"/>
        <end position="407"/>
    </location>
</feature>
<dbReference type="AlphaFoldDB" id="A0A538TV59"/>
<protein>
    <submittedName>
        <fullName evidence="7">Uncharacterized protein</fullName>
    </submittedName>
</protein>
<evidence type="ECO:0000256" key="4">
    <source>
        <dbReference type="ARBA" id="ARBA00022989"/>
    </source>
</evidence>
<comment type="caution">
    <text evidence="7">The sequence shown here is derived from an EMBL/GenBank/DDBJ whole genome shotgun (WGS) entry which is preliminary data.</text>
</comment>
<dbReference type="EMBL" id="VBOY01000038">
    <property type="protein sequence ID" value="TMQ67505.1"/>
    <property type="molecule type" value="Genomic_DNA"/>
</dbReference>
<proteinExistence type="predicted"/>
<evidence type="ECO:0000256" key="6">
    <source>
        <dbReference type="SAM" id="Phobius"/>
    </source>
</evidence>
<organism evidence="7 8">
    <name type="scientific">Eiseniibacteriota bacterium</name>
    <dbReference type="NCBI Taxonomy" id="2212470"/>
    <lineage>
        <taxon>Bacteria</taxon>
        <taxon>Candidatus Eiseniibacteriota</taxon>
    </lineage>
</organism>
<feature type="transmembrane region" description="Helical" evidence="6">
    <location>
        <begin position="212"/>
        <end position="233"/>
    </location>
</feature>
<dbReference type="PANTHER" id="PTHR30250:SF11">
    <property type="entry name" value="O-ANTIGEN TRANSPORTER-RELATED"/>
    <property type="match status" value="1"/>
</dbReference>
<evidence type="ECO:0000313" key="7">
    <source>
        <dbReference type="EMBL" id="TMQ67505.1"/>
    </source>
</evidence>
<feature type="transmembrane region" description="Helical" evidence="6">
    <location>
        <begin position="50"/>
        <end position="72"/>
    </location>
</feature>
<keyword evidence="4 6" id="KW-1133">Transmembrane helix</keyword>
<feature type="transmembrane region" description="Helical" evidence="6">
    <location>
        <begin position="325"/>
        <end position="348"/>
    </location>
</feature>
<evidence type="ECO:0000256" key="2">
    <source>
        <dbReference type="ARBA" id="ARBA00022475"/>
    </source>
</evidence>
<feature type="transmembrane region" description="Helical" evidence="6">
    <location>
        <begin position="12"/>
        <end position="30"/>
    </location>
</feature>
<dbReference type="Pfam" id="PF01943">
    <property type="entry name" value="Polysacc_synt"/>
    <property type="match status" value="1"/>
</dbReference>
<evidence type="ECO:0000256" key="1">
    <source>
        <dbReference type="ARBA" id="ARBA00004651"/>
    </source>
</evidence>
<evidence type="ECO:0000256" key="5">
    <source>
        <dbReference type="ARBA" id="ARBA00023136"/>
    </source>
</evidence>
<feature type="transmembrane region" description="Helical" evidence="6">
    <location>
        <begin position="360"/>
        <end position="379"/>
    </location>
</feature>
<feature type="transmembrane region" description="Helical" evidence="6">
    <location>
        <begin position="253"/>
        <end position="278"/>
    </location>
</feature>
<sequence length="482" mass="50496">MRDALKRLTGESLVYGLGQVSGRAVQLLLVPVLTRVLTRDVYGVADLVLAYSQFVVLVLVFGMDSALVRFFYREPDREARRRMVTTSLAFRIAMAFPAALLLAWLATPLSGGLVGSSAYRKYVLIGASTLPFTLLVLFANDVLRVTFQPWKFIALNLVQTLTTGGISLWLVLHRGLGVAGVLYGKLAGDALTAVLGLVLTRPSLAPRGDRAVLTRMLSFGLPLVPASLAYGVVIASDRFFLQRHRGLAEVGVYAVAVKFFAVAMMGVSAFSLAFFPFAHERAQSADAPRLYARVLALYVAVASLGALVIGSFAPEALVLLVPPEYRAAAGPALVLTFAAVAYGAYYVACLGIQLSLRTPLLGATALGAALVSLVANATLTPRFGAAGAAAATLAAHVVLVALTYAAAQRVHPMPYRGGRLLLVFALALGLALAAQRLAPPGPRGWALKLAVAGGFVLAAWALGVGADRGAVARSRAADGIGG</sequence>
<evidence type="ECO:0000256" key="3">
    <source>
        <dbReference type="ARBA" id="ARBA00022692"/>
    </source>
</evidence>
<feature type="transmembrane region" description="Helical" evidence="6">
    <location>
        <begin position="290"/>
        <end position="313"/>
    </location>
</feature>
<evidence type="ECO:0000313" key="8">
    <source>
        <dbReference type="Proteomes" id="UP000316609"/>
    </source>
</evidence>